<gene>
    <name evidence="1" type="ORF">E2C01_079195</name>
</gene>
<evidence type="ECO:0000313" key="2">
    <source>
        <dbReference type="Proteomes" id="UP000324222"/>
    </source>
</evidence>
<reference evidence="1 2" key="1">
    <citation type="submission" date="2019-05" db="EMBL/GenBank/DDBJ databases">
        <title>Another draft genome of Portunus trituberculatus and its Hox gene families provides insights of decapod evolution.</title>
        <authorList>
            <person name="Jeong J.-H."/>
            <person name="Song I."/>
            <person name="Kim S."/>
            <person name="Choi T."/>
            <person name="Kim D."/>
            <person name="Ryu S."/>
            <person name="Kim W."/>
        </authorList>
    </citation>
    <scope>NUCLEOTIDE SEQUENCE [LARGE SCALE GENOMIC DNA]</scope>
    <source>
        <tissue evidence="1">Muscle</tissue>
    </source>
</reference>
<dbReference type="EMBL" id="VSRR010065473">
    <property type="protein sequence ID" value="MPC84457.1"/>
    <property type="molecule type" value="Genomic_DNA"/>
</dbReference>
<dbReference type="AlphaFoldDB" id="A0A5B7ISN4"/>
<sequence>MKEWRRQEGNGWCCCWDCVERRFLIWGAEINFGCTRSVRVHQTARRPCSLAALATAAEPSVYYQCTRSVLSKPMVEGAGLLRPDQKGC</sequence>
<organism evidence="1 2">
    <name type="scientific">Portunus trituberculatus</name>
    <name type="common">Swimming crab</name>
    <name type="synonym">Neptunus trituberculatus</name>
    <dbReference type="NCBI Taxonomy" id="210409"/>
    <lineage>
        <taxon>Eukaryota</taxon>
        <taxon>Metazoa</taxon>
        <taxon>Ecdysozoa</taxon>
        <taxon>Arthropoda</taxon>
        <taxon>Crustacea</taxon>
        <taxon>Multicrustacea</taxon>
        <taxon>Malacostraca</taxon>
        <taxon>Eumalacostraca</taxon>
        <taxon>Eucarida</taxon>
        <taxon>Decapoda</taxon>
        <taxon>Pleocyemata</taxon>
        <taxon>Brachyura</taxon>
        <taxon>Eubrachyura</taxon>
        <taxon>Portunoidea</taxon>
        <taxon>Portunidae</taxon>
        <taxon>Portuninae</taxon>
        <taxon>Portunus</taxon>
    </lineage>
</organism>
<name>A0A5B7ISN4_PORTR</name>
<dbReference type="Proteomes" id="UP000324222">
    <property type="component" value="Unassembled WGS sequence"/>
</dbReference>
<comment type="caution">
    <text evidence="1">The sequence shown here is derived from an EMBL/GenBank/DDBJ whole genome shotgun (WGS) entry which is preliminary data.</text>
</comment>
<protein>
    <submittedName>
        <fullName evidence="1">Uncharacterized protein</fullName>
    </submittedName>
</protein>
<accession>A0A5B7ISN4</accession>
<evidence type="ECO:0000313" key="1">
    <source>
        <dbReference type="EMBL" id="MPC84457.1"/>
    </source>
</evidence>
<keyword evidence="2" id="KW-1185">Reference proteome</keyword>
<proteinExistence type="predicted"/>